<dbReference type="GO" id="GO:0016491">
    <property type="term" value="F:oxidoreductase activity"/>
    <property type="evidence" value="ECO:0007669"/>
    <property type="project" value="UniProtKB-KW"/>
</dbReference>
<sequence length="119" mass="13208">MDVKKLFDLTGKVVIITGAAGMLGSRYAYGLSKQGANVVLADINFSECKKIEKDIKNSFETNPYSIKLDLTKIKSIESMVSNVLKKYSKIDVLINNAAYQGNPKIRTAGFEKLSLDIWQ</sequence>
<proteinExistence type="inferred from homology"/>
<organism evidence="3">
    <name type="scientific">marine metagenome</name>
    <dbReference type="NCBI Taxonomy" id="408172"/>
    <lineage>
        <taxon>unclassified sequences</taxon>
        <taxon>metagenomes</taxon>
        <taxon>ecological metagenomes</taxon>
    </lineage>
</organism>
<dbReference type="Pfam" id="PF00106">
    <property type="entry name" value="adh_short"/>
    <property type="match status" value="1"/>
</dbReference>
<name>A0A382ZKJ7_9ZZZZ</name>
<keyword evidence="2" id="KW-0560">Oxidoreductase</keyword>
<evidence type="ECO:0000313" key="3">
    <source>
        <dbReference type="EMBL" id="SVD95981.1"/>
    </source>
</evidence>
<accession>A0A382ZKJ7</accession>
<evidence type="ECO:0000256" key="1">
    <source>
        <dbReference type="ARBA" id="ARBA00006484"/>
    </source>
</evidence>
<gene>
    <name evidence="3" type="ORF">METZ01_LOCUS448835</name>
</gene>
<feature type="non-terminal residue" evidence="3">
    <location>
        <position position="119"/>
    </location>
</feature>
<dbReference type="SUPFAM" id="SSF51735">
    <property type="entry name" value="NAD(P)-binding Rossmann-fold domains"/>
    <property type="match status" value="1"/>
</dbReference>
<comment type="similarity">
    <text evidence="1">Belongs to the short-chain dehydrogenases/reductases (SDR) family.</text>
</comment>
<dbReference type="InterPro" id="IPR002347">
    <property type="entry name" value="SDR_fam"/>
</dbReference>
<dbReference type="AlphaFoldDB" id="A0A382ZKJ7"/>
<protein>
    <submittedName>
        <fullName evidence="3">Uncharacterized protein</fullName>
    </submittedName>
</protein>
<dbReference type="Gene3D" id="3.40.50.720">
    <property type="entry name" value="NAD(P)-binding Rossmann-like Domain"/>
    <property type="match status" value="1"/>
</dbReference>
<evidence type="ECO:0000256" key="2">
    <source>
        <dbReference type="ARBA" id="ARBA00023002"/>
    </source>
</evidence>
<dbReference type="PANTHER" id="PTHR43669:SF14">
    <property type="entry name" value="OXIDOREDUCTASE"/>
    <property type="match status" value="1"/>
</dbReference>
<dbReference type="InterPro" id="IPR036291">
    <property type="entry name" value="NAD(P)-bd_dom_sf"/>
</dbReference>
<reference evidence="3" key="1">
    <citation type="submission" date="2018-05" db="EMBL/GenBank/DDBJ databases">
        <authorList>
            <person name="Lanie J.A."/>
            <person name="Ng W.-L."/>
            <person name="Kazmierczak K.M."/>
            <person name="Andrzejewski T.M."/>
            <person name="Davidsen T.M."/>
            <person name="Wayne K.J."/>
            <person name="Tettelin H."/>
            <person name="Glass J.I."/>
            <person name="Rusch D."/>
            <person name="Podicherti R."/>
            <person name="Tsui H.-C.T."/>
            <person name="Winkler M.E."/>
        </authorList>
    </citation>
    <scope>NUCLEOTIDE SEQUENCE</scope>
</reference>
<dbReference type="EMBL" id="UINC01184665">
    <property type="protein sequence ID" value="SVD95981.1"/>
    <property type="molecule type" value="Genomic_DNA"/>
</dbReference>
<dbReference type="PANTHER" id="PTHR43669">
    <property type="entry name" value="5-KETO-D-GLUCONATE 5-REDUCTASE"/>
    <property type="match status" value="1"/>
</dbReference>